<evidence type="ECO:0000313" key="1">
    <source>
        <dbReference type="EMBL" id="ESK82357.1"/>
    </source>
</evidence>
<dbReference type="InterPro" id="IPR040521">
    <property type="entry name" value="KDZ"/>
</dbReference>
<dbReference type="STRING" id="1381753.V2WL86"/>
<accession>V2WL86</accession>
<dbReference type="OrthoDB" id="3214502at2759"/>
<sequence length="277" mass="31672">MELKKRYIYTLFLAIDACFWLKCKLVSNEEENPGFGTGWAYMVLDQPYCQYLLESMNEVEMSTCSGLAVLDHANSHNSRGNYSSSGVGLGCCACHEFIQPNGVSDLQKGEHYCNMDWIVTCILSYHDHCLKKCLSYDIACQYCKHFLECIMKLPEEVQPKKISEFLFVILKLHIYGHTLNCQLSYSLNYAISIGQTDSEGVERNWAGQGPIAMSTTEMGPGSRHDTLDDHWGHWNWQKLLGLSSLLLKWFQLALEWRDKKQEAYNSHSLNQALQVKA</sequence>
<dbReference type="Proteomes" id="UP000017559">
    <property type="component" value="Unassembled WGS sequence"/>
</dbReference>
<keyword evidence="2" id="KW-1185">Reference proteome</keyword>
<organism evidence="1 2">
    <name type="scientific">Moniliophthora roreri (strain MCA 2997)</name>
    <name type="common">Cocoa frosty pod rot fungus</name>
    <name type="synonym">Crinipellis roreri</name>
    <dbReference type="NCBI Taxonomy" id="1381753"/>
    <lineage>
        <taxon>Eukaryota</taxon>
        <taxon>Fungi</taxon>
        <taxon>Dikarya</taxon>
        <taxon>Basidiomycota</taxon>
        <taxon>Agaricomycotina</taxon>
        <taxon>Agaricomycetes</taxon>
        <taxon>Agaricomycetidae</taxon>
        <taxon>Agaricales</taxon>
        <taxon>Marasmiineae</taxon>
        <taxon>Marasmiaceae</taxon>
        <taxon>Moniliophthora</taxon>
    </lineage>
</organism>
<protein>
    <submittedName>
        <fullName evidence="1">Uncharacterized protein</fullName>
    </submittedName>
</protein>
<dbReference type="AlphaFoldDB" id="V2WL86"/>
<dbReference type="HOGENOM" id="CLU_003703_5_0_1"/>
<dbReference type="EMBL" id="AWSO01001960">
    <property type="protein sequence ID" value="ESK82357.1"/>
    <property type="molecule type" value="Genomic_DNA"/>
</dbReference>
<comment type="caution">
    <text evidence="1">The sequence shown here is derived from an EMBL/GenBank/DDBJ whole genome shotgun (WGS) entry which is preliminary data.</text>
</comment>
<reference evidence="1 2" key="1">
    <citation type="journal article" date="2014" name="BMC Genomics">
        <title>Genome and secretome analysis of the hemibiotrophic fungal pathogen, Moniliophthora roreri, which causes frosty pod rot disease of cacao: mechanisms of the biotrophic and necrotrophic phases.</title>
        <authorList>
            <person name="Meinhardt L.W."/>
            <person name="Costa G.G.L."/>
            <person name="Thomazella D.P.T."/>
            <person name="Teixeira P.J.P.L."/>
            <person name="Carazzolle M.F."/>
            <person name="Schuster S.C."/>
            <person name="Carlson J.E."/>
            <person name="Guiltinan M.J."/>
            <person name="Mieczkowski P."/>
            <person name="Farmer A."/>
            <person name="Ramaraj T."/>
            <person name="Crozier J."/>
            <person name="Davis R.E."/>
            <person name="Shao J."/>
            <person name="Melnick R.L."/>
            <person name="Pereira G.A.G."/>
            <person name="Bailey B.A."/>
        </authorList>
    </citation>
    <scope>NUCLEOTIDE SEQUENCE [LARGE SCALE GENOMIC DNA]</scope>
    <source>
        <strain evidence="1 2">MCA 2997</strain>
    </source>
</reference>
<dbReference type="Pfam" id="PF18758">
    <property type="entry name" value="KDZ"/>
    <property type="match status" value="1"/>
</dbReference>
<proteinExistence type="predicted"/>
<name>V2WL86_MONRO</name>
<evidence type="ECO:0000313" key="2">
    <source>
        <dbReference type="Proteomes" id="UP000017559"/>
    </source>
</evidence>
<dbReference type="KEGG" id="mrr:Moror_12213"/>
<gene>
    <name evidence="1" type="ORF">Moror_12213</name>
</gene>